<sequence>MTNLKKNLLAAVLLATTTMAVSAQPHTSTVSASAAASSNIADVFGEPKTRAEVRADLALWKKAGLDKFWAGESTPDTFSREYRSAYAEYVRMRSGPEYNAEVQRQSGR</sequence>
<dbReference type="OrthoDB" id="7062301at2"/>
<comment type="caution">
    <text evidence="2">The sequence shown here is derived from an EMBL/GenBank/DDBJ whole genome shotgun (WGS) entry which is preliminary data.</text>
</comment>
<feature type="chain" id="PRO_5014924146" description="DUF4148 domain-containing protein" evidence="1">
    <location>
        <begin position="24"/>
        <end position="108"/>
    </location>
</feature>
<dbReference type="RefSeq" id="WP_102075246.1">
    <property type="nucleotide sequence ID" value="NZ_PDNW01000018.1"/>
</dbReference>
<organism evidence="2 3">
    <name type="scientific">Pollutimonas subterranea</name>
    <dbReference type="NCBI Taxonomy" id="2045210"/>
    <lineage>
        <taxon>Bacteria</taxon>
        <taxon>Pseudomonadati</taxon>
        <taxon>Pseudomonadota</taxon>
        <taxon>Betaproteobacteria</taxon>
        <taxon>Burkholderiales</taxon>
        <taxon>Alcaligenaceae</taxon>
        <taxon>Pollutimonas</taxon>
    </lineage>
</organism>
<dbReference type="AlphaFoldDB" id="A0A2N4U0S7"/>
<evidence type="ECO:0008006" key="4">
    <source>
        <dbReference type="Google" id="ProtNLM"/>
    </source>
</evidence>
<keyword evidence="3" id="KW-1185">Reference proteome</keyword>
<reference evidence="2 3" key="1">
    <citation type="submission" date="2017-10" db="EMBL/GenBank/DDBJ databases">
        <title>Two draft genome sequences of Pusillimonas sp. strains isolated from a nitrate- and radionuclide-contaminated groundwater in Russia.</title>
        <authorList>
            <person name="Grouzdev D.S."/>
            <person name="Tourova T.P."/>
            <person name="Goeva M.A."/>
            <person name="Babich T.L."/>
            <person name="Sokolova D.S."/>
            <person name="Abdullin R."/>
            <person name="Poltaraus A.B."/>
            <person name="Toshchakov S.V."/>
            <person name="Nazina T.N."/>
        </authorList>
    </citation>
    <scope>NUCLEOTIDE SEQUENCE [LARGE SCALE GENOMIC DNA]</scope>
    <source>
        <strain evidence="2 3">JR1/69-3-13</strain>
    </source>
</reference>
<dbReference type="InterPro" id="IPR025421">
    <property type="entry name" value="DUF4148"/>
</dbReference>
<dbReference type="Proteomes" id="UP000234190">
    <property type="component" value="Unassembled WGS sequence"/>
</dbReference>
<accession>A0A2N4U0S7</accession>
<proteinExistence type="predicted"/>
<evidence type="ECO:0000313" key="2">
    <source>
        <dbReference type="EMBL" id="PLC48610.1"/>
    </source>
</evidence>
<dbReference type="EMBL" id="PDNW01000018">
    <property type="protein sequence ID" value="PLC48610.1"/>
    <property type="molecule type" value="Genomic_DNA"/>
</dbReference>
<evidence type="ECO:0000256" key="1">
    <source>
        <dbReference type="SAM" id="SignalP"/>
    </source>
</evidence>
<dbReference type="Pfam" id="PF13663">
    <property type="entry name" value="DUF4148"/>
    <property type="match status" value="1"/>
</dbReference>
<name>A0A2N4U0S7_9BURK</name>
<protein>
    <recommendedName>
        <fullName evidence="4">DUF4148 domain-containing protein</fullName>
    </recommendedName>
</protein>
<keyword evidence="1" id="KW-0732">Signal</keyword>
<evidence type="ECO:0000313" key="3">
    <source>
        <dbReference type="Proteomes" id="UP000234190"/>
    </source>
</evidence>
<gene>
    <name evidence="2" type="ORF">CR159_17470</name>
</gene>
<feature type="signal peptide" evidence="1">
    <location>
        <begin position="1"/>
        <end position="23"/>
    </location>
</feature>